<name>A0A0N4THS0_BRUPA</name>
<accession>A0A0N4THS0</accession>
<sequence length="40" mass="4726">MLPCRLVVMRHGERIDDLFPDWIRKSTSTGLYQAFDLNMV</sequence>
<dbReference type="EMBL" id="UZAD01009259">
    <property type="protein sequence ID" value="VDN88907.1"/>
    <property type="molecule type" value="Genomic_DNA"/>
</dbReference>
<reference evidence="1 2" key="2">
    <citation type="submission" date="2018-11" db="EMBL/GenBank/DDBJ databases">
        <authorList>
            <consortium name="Pathogen Informatics"/>
        </authorList>
    </citation>
    <scope>NUCLEOTIDE SEQUENCE [LARGE SCALE GENOMIC DNA]</scope>
</reference>
<dbReference type="InterPro" id="IPR029033">
    <property type="entry name" value="His_PPase_superfam"/>
</dbReference>
<evidence type="ECO:0000313" key="3">
    <source>
        <dbReference type="WBParaSite" id="BPAG_0000775901-mRNA-1"/>
    </source>
</evidence>
<reference evidence="3" key="1">
    <citation type="submission" date="2017-02" db="UniProtKB">
        <authorList>
            <consortium name="WormBaseParasite"/>
        </authorList>
    </citation>
    <scope>IDENTIFICATION</scope>
</reference>
<dbReference type="GO" id="GO:0016791">
    <property type="term" value="F:phosphatase activity"/>
    <property type="evidence" value="ECO:0007669"/>
    <property type="project" value="UniProtKB-ARBA"/>
</dbReference>
<proteinExistence type="predicted"/>
<dbReference type="Proteomes" id="UP000278627">
    <property type="component" value="Unassembled WGS sequence"/>
</dbReference>
<protein>
    <submittedName>
        <fullName evidence="3">Histidine phosphatase family protein</fullName>
    </submittedName>
</protein>
<dbReference type="AlphaFoldDB" id="A0A0N4THS0"/>
<gene>
    <name evidence="1" type="ORF">BPAG_LOCUS7721</name>
</gene>
<dbReference type="WBParaSite" id="BPAG_0000775901-mRNA-1">
    <property type="protein sequence ID" value="BPAG_0000775901-mRNA-1"/>
    <property type="gene ID" value="BPAG_0000775901"/>
</dbReference>
<dbReference type="STRING" id="6280.A0A0N4THS0"/>
<organism evidence="3">
    <name type="scientific">Brugia pahangi</name>
    <name type="common">Filarial nematode worm</name>
    <dbReference type="NCBI Taxonomy" id="6280"/>
    <lineage>
        <taxon>Eukaryota</taxon>
        <taxon>Metazoa</taxon>
        <taxon>Ecdysozoa</taxon>
        <taxon>Nematoda</taxon>
        <taxon>Chromadorea</taxon>
        <taxon>Rhabditida</taxon>
        <taxon>Spirurina</taxon>
        <taxon>Spiruromorpha</taxon>
        <taxon>Filarioidea</taxon>
        <taxon>Onchocercidae</taxon>
        <taxon>Brugia</taxon>
    </lineage>
</organism>
<dbReference type="Gene3D" id="3.40.50.1240">
    <property type="entry name" value="Phosphoglycerate mutase-like"/>
    <property type="match status" value="1"/>
</dbReference>
<evidence type="ECO:0000313" key="1">
    <source>
        <dbReference type="EMBL" id="VDN88907.1"/>
    </source>
</evidence>
<keyword evidence="2" id="KW-1185">Reference proteome</keyword>
<evidence type="ECO:0000313" key="2">
    <source>
        <dbReference type="Proteomes" id="UP000278627"/>
    </source>
</evidence>